<comment type="caution">
    <text evidence="3">The sequence shown here is derived from an EMBL/GenBank/DDBJ whole genome shotgun (WGS) entry which is preliminary data.</text>
</comment>
<reference evidence="3" key="1">
    <citation type="submission" date="2022-10" db="EMBL/GenBank/DDBJ databases">
        <authorList>
            <person name="Chen Y."/>
            <person name="Dougan E. K."/>
            <person name="Chan C."/>
            <person name="Rhodes N."/>
            <person name="Thang M."/>
        </authorList>
    </citation>
    <scope>NUCLEOTIDE SEQUENCE</scope>
</reference>
<evidence type="ECO:0000313" key="5">
    <source>
        <dbReference type="Proteomes" id="UP001152797"/>
    </source>
</evidence>
<name>A0A9P1BTL9_9DINO</name>
<dbReference type="GO" id="GO:0016020">
    <property type="term" value="C:membrane"/>
    <property type="evidence" value="ECO:0007669"/>
    <property type="project" value="InterPro"/>
</dbReference>
<dbReference type="InterPro" id="IPR011115">
    <property type="entry name" value="SecA_DEAD"/>
</dbReference>
<dbReference type="InterPro" id="IPR027417">
    <property type="entry name" value="P-loop_NTPase"/>
</dbReference>
<dbReference type="EMBL" id="CAMXCT030000482">
    <property type="protein sequence ID" value="CAL4766724.1"/>
    <property type="molecule type" value="Genomic_DNA"/>
</dbReference>
<dbReference type="GO" id="GO:0017038">
    <property type="term" value="P:protein import"/>
    <property type="evidence" value="ECO:0007669"/>
    <property type="project" value="InterPro"/>
</dbReference>
<evidence type="ECO:0000256" key="1">
    <source>
        <dbReference type="SAM" id="MobiDB-lite"/>
    </source>
</evidence>
<dbReference type="EMBL" id="CAMXCT010000482">
    <property type="protein sequence ID" value="CAI3979412.1"/>
    <property type="molecule type" value="Genomic_DNA"/>
</dbReference>
<dbReference type="GO" id="GO:0005524">
    <property type="term" value="F:ATP binding"/>
    <property type="evidence" value="ECO:0007669"/>
    <property type="project" value="InterPro"/>
</dbReference>
<protein>
    <recommendedName>
        <fullName evidence="2">SecA DEAD-like N-terminal domain-containing protein</fullName>
    </recommendedName>
</protein>
<evidence type="ECO:0000313" key="4">
    <source>
        <dbReference type="EMBL" id="CAL4766724.1"/>
    </source>
</evidence>
<dbReference type="EMBL" id="CAMXCT020000482">
    <property type="protein sequence ID" value="CAL1132787.1"/>
    <property type="molecule type" value="Genomic_DNA"/>
</dbReference>
<evidence type="ECO:0000259" key="2">
    <source>
        <dbReference type="Pfam" id="PF07517"/>
    </source>
</evidence>
<dbReference type="Gene3D" id="3.40.50.300">
    <property type="entry name" value="P-loop containing nucleotide triphosphate hydrolases"/>
    <property type="match status" value="1"/>
</dbReference>
<sequence>MSGLQKTADTVKMFFFSCVDEPGNYKDTAAKIASLNLADLHSAAFDEAKRSLQECRCVLNARNSEDDQVIQSALESFDFKGLKELLGEVPDAMGAENAATKLFHHRVDQIKQVVLDRLTLAKQSLLQPRKFALEFRKLKAAEAEIGDYLKLYQDHPGLCFQDEGLMRGRDLATNPPSSSINHQMPQASWTPAGSPQPGPARQALQETNLTEEVQKIARQALEHVQAMLAKLKAETERKSYDMCLDHADELEDLVARWRLLLHFETWEIVLALLMPGQRLLGDCEDENANSKEFVHELKMLQAGCRSDVKEAGNGVDALELLKKHFDEGLGDHLTTVPGRVQQELEKVKKTVESHNQTLLAKLYSEDEIQQLKAELDSFKAIAQGCTQNQGTLYAAVVGAYSYATGFFSTTSGKTAEREMQAKRRARSAQKDYSVLREKVNKTIAENAQDGLAAVDGGNFEIAGSVLRFKSLVESRLKEHLDVVASKEMENFEQEVEELLRGKLDKLLIALKDGPDVRRAITDLGHFLDFLRHVSFKFDRTLFHDVLRDFVEEQKQRLEQALSNSLVEEAMDAKLDLQALSLILSTRFALYKRTMSELPLQEHPRRAWKRLVDIQESIIDEDLGKQGEHFAVLEVFPSMPHRDGEIQLPSSQEVKQAFVRKSKQYHMDKQYLPDRQQARISPSMRGWMMPKVNAANEFLQSDVNRQGFGNRIAGLFWQKLEGLNVKLRSCVERLIEEQKFEKLKAMLQELRRVDKKLADKMRISDHVIDEVRKTKENVQTTWQTGSLRELNEDLLKLKEISQQFAAYPEIVPENLMQDISKTVAEEIMEEGRRARVCITSCQSRNEAMACIMQFGGHLISLGRICHHLRDFKTRAEGQISNVLALCYEKSWGPTFLLQLGMSLGKGKIGIPNTDDDTVAKHLLSSFSHFSDARMVMFNVETILTQKDIEQTLNEISSWDVGANGRKKRHLAIRKLQEGWEEYDRLFDEYLKKWIASELTQDQLTQQIMATAGQLRAQSGGQWTSEVKAKIPELLAGIFALYAIPRSGKAYISALASATNDEEKSEAVEPEDLLIKPHSIQILTLLSLTGYANPGIDLENHVMQIRTGEGKSIALGGGAALLGLLGFRVRCICYSKYLSQRDENAFSSLFAELQLQNHGSERIVYSTITEYSEHRTAQKGDVRSLTHELVTTGKLKPSPLNKMNKEVDVTVADGTNPHKASKASQPIVLGRADSAHGPALHGQEILLVDEVDVFFGSNFYGQTHNQVAVLASLEVEALLREMWKNRDNALNALAFFQKILEWREYKALVEKFPHFDKMVKAEVFQMCADLKDHLQTRNDYTFHCCRIGYKVMDGIAYDVVKGYKTAFAYLEEASKGRLPDEAILRKALALRVPCGRFSYANLGASPKILGVSGTIEALGRYEWTVMQRFGISSYTLVPSVYGRNNFAFLNQACGIPIVISKDQDHAFDIFTQAGGGSSSCWLVNKKVHENRAVIVFFRDVRQVNAFTQSTYYSKIANKNVLLPDLPDVHKDWIVSKAATNRQAPAIFGRGTDFCCRLGQTSGAVAVLWKGPLHTPYIPLHWSLPCHERTIHTYMPKY</sequence>
<keyword evidence="5" id="KW-1185">Reference proteome</keyword>
<organism evidence="3">
    <name type="scientific">Cladocopium goreaui</name>
    <dbReference type="NCBI Taxonomy" id="2562237"/>
    <lineage>
        <taxon>Eukaryota</taxon>
        <taxon>Sar</taxon>
        <taxon>Alveolata</taxon>
        <taxon>Dinophyceae</taxon>
        <taxon>Suessiales</taxon>
        <taxon>Symbiodiniaceae</taxon>
        <taxon>Cladocopium</taxon>
    </lineage>
</organism>
<feature type="domain" description="SecA DEAD-like N-terminal" evidence="2">
    <location>
        <begin position="1073"/>
        <end position="1155"/>
    </location>
</feature>
<gene>
    <name evidence="3" type="ORF">C1SCF055_LOCUS7363</name>
</gene>
<feature type="region of interest" description="Disordered" evidence="1">
    <location>
        <begin position="170"/>
        <end position="202"/>
    </location>
</feature>
<feature type="compositionally biased region" description="Polar residues" evidence="1">
    <location>
        <begin position="174"/>
        <end position="193"/>
    </location>
</feature>
<reference evidence="4 5" key="2">
    <citation type="submission" date="2024-05" db="EMBL/GenBank/DDBJ databases">
        <authorList>
            <person name="Chen Y."/>
            <person name="Shah S."/>
            <person name="Dougan E. K."/>
            <person name="Thang M."/>
            <person name="Chan C."/>
        </authorList>
    </citation>
    <scope>NUCLEOTIDE SEQUENCE [LARGE SCALE GENOMIC DNA]</scope>
</reference>
<dbReference type="OrthoDB" id="416774at2759"/>
<evidence type="ECO:0000313" key="3">
    <source>
        <dbReference type="EMBL" id="CAI3979412.1"/>
    </source>
</evidence>
<accession>A0A9P1BTL9</accession>
<dbReference type="SUPFAM" id="SSF52540">
    <property type="entry name" value="P-loop containing nucleoside triphosphate hydrolases"/>
    <property type="match status" value="1"/>
</dbReference>
<proteinExistence type="predicted"/>
<dbReference type="Pfam" id="PF07517">
    <property type="entry name" value="SecA_DEAD"/>
    <property type="match status" value="1"/>
</dbReference>
<dbReference type="Proteomes" id="UP001152797">
    <property type="component" value="Unassembled WGS sequence"/>
</dbReference>